<evidence type="ECO:0008006" key="2">
    <source>
        <dbReference type="Google" id="ProtNLM"/>
    </source>
</evidence>
<dbReference type="Pfam" id="PF13578">
    <property type="entry name" value="Methyltransf_24"/>
    <property type="match status" value="1"/>
</dbReference>
<sequence>MTSWSNRSSYRKNTSVIIPYTSPVSSPVSPPISLSTFQGKYYRLASNWYSFLPVESYQSKPIQYLEIGAFYGANLLSVAQTYCIHPDSRMYVIDPWIDYEEYPEYKGQQKTIYDTFITNIDQSGHSDKIIVKRGYSNEQLLLLEDNSFDVIYIDGNHEPEYVLEDAVLSFRKLKIDGIMIFDDYGWGGPDLTQKGIDAFLSGYHKRIQHIGMKDSQVFIRKMK</sequence>
<dbReference type="AlphaFoldDB" id="A0A6C0DDW2"/>
<organism evidence="1">
    <name type="scientific">viral metagenome</name>
    <dbReference type="NCBI Taxonomy" id="1070528"/>
    <lineage>
        <taxon>unclassified sequences</taxon>
        <taxon>metagenomes</taxon>
        <taxon>organismal metagenomes</taxon>
    </lineage>
</organism>
<dbReference type="Gene3D" id="3.40.50.150">
    <property type="entry name" value="Vaccinia Virus protein VP39"/>
    <property type="match status" value="1"/>
</dbReference>
<evidence type="ECO:0000313" key="1">
    <source>
        <dbReference type="EMBL" id="QHT14633.1"/>
    </source>
</evidence>
<protein>
    <recommendedName>
        <fullName evidence="2">Methyltransferase</fullName>
    </recommendedName>
</protein>
<dbReference type="EMBL" id="MN739587">
    <property type="protein sequence ID" value="QHT14633.1"/>
    <property type="molecule type" value="Genomic_DNA"/>
</dbReference>
<reference evidence="1" key="1">
    <citation type="journal article" date="2020" name="Nature">
        <title>Giant virus diversity and host interactions through global metagenomics.</title>
        <authorList>
            <person name="Schulz F."/>
            <person name="Roux S."/>
            <person name="Paez-Espino D."/>
            <person name="Jungbluth S."/>
            <person name="Walsh D.A."/>
            <person name="Denef V.J."/>
            <person name="McMahon K.D."/>
            <person name="Konstantinidis K.T."/>
            <person name="Eloe-Fadrosh E.A."/>
            <person name="Kyrpides N.C."/>
            <person name="Woyke T."/>
        </authorList>
    </citation>
    <scope>NUCLEOTIDE SEQUENCE</scope>
    <source>
        <strain evidence="1">GVMAG-M-3300023174-141</strain>
    </source>
</reference>
<name>A0A6C0DDW2_9ZZZZ</name>
<accession>A0A6C0DDW2</accession>
<dbReference type="SUPFAM" id="SSF53335">
    <property type="entry name" value="S-adenosyl-L-methionine-dependent methyltransferases"/>
    <property type="match status" value="1"/>
</dbReference>
<proteinExistence type="predicted"/>
<dbReference type="InterPro" id="IPR029063">
    <property type="entry name" value="SAM-dependent_MTases_sf"/>
</dbReference>